<dbReference type="InterPro" id="IPR000873">
    <property type="entry name" value="AMP-dep_synth/lig_dom"/>
</dbReference>
<evidence type="ECO:0000313" key="6">
    <source>
        <dbReference type="Proteomes" id="UP000838878"/>
    </source>
</evidence>
<dbReference type="Gene3D" id="3.30.300.30">
    <property type="match status" value="1"/>
</dbReference>
<evidence type="ECO:0000256" key="1">
    <source>
        <dbReference type="ARBA" id="ARBA00004275"/>
    </source>
</evidence>
<evidence type="ECO:0000259" key="3">
    <source>
        <dbReference type="Pfam" id="PF00501"/>
    </source>
</evidence>
<evidence type="ECO:0000256" key="2">
    <source>
        <dbReference type="ARBA" id="ARBA00023140"/>
    </source>
</evidence>
<feature type="domain" description="AMP-dependent synthetase/ligase" evidence="3">
    <location>
        <begin position="30"/>
        <end position="378"/>
    </location>
</feature>
<keyword evidence="2" id="KW-0576">Peroxisome</keyword>
<evidence type="ECO:0000313" key="5">
    <source>
        <dbReference type="EMBL" id="CAH0713646.1"/>
    </source>
</evidence>
<dbReference type="PANTHER" id="PTHR24096:SF353">
    <property type="entry name" value="GH16244P-RELATED"/>
    <property type="match status" value="1"/>
</dbReference>
<dbReference type="Pfam" id="PF00501">
    <property type="entry name" value="AMP-binding"/>
    <property type="match status" value="1"/>
</dbReference>
<feature type="domain" description="AMP-binding enzyme C-terminal" evidence="4">
    <location>
        <begin position="429"/>
        <end position="505"/>
    </location>
</feature>
<sequence length="521" mass="58640">MEIGPNYHIGHLVLDYMKRHRQIVGQIDAATGEEQTYGATLSRSIELARSLREMGFKPGDSVAIGGRNHLDIHIPFYASIFNGLPIVGVDPYFKYDEIYKLFDLSKPKIAFCQNEYKETYAKAASDLGLQMKIVSFDGDSSISDVIKTYDTKEPEQDFKPQEIDIENICAFLISTSGTSGKVKLAIIKHEPFMIKLLRMFKQSVANKKTHKRTLNLSPVQWISNYFICMFAPVMGDTKIQTSKPDDLDHIIEIINKYRPQTSLMSPSLMSMLLSRKEEVDLTSFETISLAGSKVYPDKLEQFRKLLSKDALILDNYGQTEMLGPILIASPFSPAGSCGKCLPGYSIKLVDPDTGIEIKEPNVTGELWSKSLLRFAGYYNDPEENRLSFSEDGYFKTGDLLYRDDDDNYYFVDRLKTLIKYRNSHVIASEIEEVIGTHPSVKEVSVIGIKHPEDGQRPVACIVKKKDSHVTAQEIKDLVTSKLSKNKALHGGVVFLDRIPMTSTGKLARGKLQEIVLNFTTE</sequence>
<dbReference type="SUPFAM" id="SSF56801">
    <property type="entry name" value="Acetyl-CoA synthetase-like"/>
    <property type="match status" value="1"/>
</dbReference>
<accession>A0A8J9U4B4</accession>
<dbReference type="EMBL" id="OV170221">
    <property type="protein sequence ID" value="CAH0713646.1"/>
    <property type="molecule type" value="Genomic_DNA"/>
</dbReference>
<dbReference type="Proteomes" id="UP000838878">
    <property type="component" value="Chromosome 1"/>
</dbReference>
<dbReference type="InterPro" id="IPR045851">
    <property type="entry name" value="AMP-bd_C_sf"/>
</dbReference>
<organism evidence="5 6">
    <name type="scientific">Brenthis ino</name>
    <name type="common">lesser marbled fritillary</name>
    <dbReference type="NCBI Taxonomy" id="405034"/>
    <lineage>
        <taxon>Eukaryota</taxon>
        <taxon>Metazoa</taxon>
        <taxon>Ecdysozoa</taxon>
        <taxon>Arthropoda</taxon>
        <taxon>Hexapoda</taxon>
        <taxon>Insecta</taxon>
        <taxon>Pterygota</taxon>
        <taxon>Neoptera</taxon>
        <taxon>Endopterygota</taxon>
        <taxon>Lepidoptera</taxon>
        <taxon>Glossata</taxon>
        <taxon>Ditrysia</taxon>
        <taxon>Papilionoidea</taxon>
        <taxon>Nymphalidae</taxon>
        <taxon>Heliconiinae</taxon>
        <taxon>Argynnini</taxon>
        <taxon>Brenthis</taxon>
    </lineage>
</organism>
<proteinExistence type="predicted"/>
<dbReference type="OrthoDB" id="10253869at2759"/>
<reference evidence="5" key="1">
    <citation type="submission" date="2021-12" db="EMBL/GenBank/DDBJ databases">
        <authorList>
            <person name="Martin H S."/>
        </authorList>
    </citation>
    <scope>NUCLEOTIDE SEQUENCE</scope>
</reference>
<feature type="non-terminal residue" evidence="5">
    <location>
        <position position="521"/>
    </location>
</feature>
<dbReference type="Gene3D" id="3.40.50.12780">
    <property type="entry name" value="N-terminal domain of ligase-like"/>
    <property type="match status" value="1"/>
</dbReference>
<dbReference type="InterPro" id="IPR042099">
    <property type="entry name" value="ANL_N_sf"/>
</dbReference>
<dbReference type="GO" id="GO:0005777">
    <property type="term" value="C:peroxisome"/>
    <property type="evidence" value="ECO:0007669"/>
    <property type="project" value="UniProtKB-SubCell"/>
</dbReference>
<comment type="subcellular location">
    <subcellularLocation>
        <location evidence="1">Peroxisome</location>
    </subcellularLocation>
</comment>
<gene>
    <name evidence="5" type="ORF">BINO364_LOCUS789</name>
</gene>
<name>A0A8J9U4B4_9NEOP</name>
<dbReference type="AlphaFoldDB" id="A0A8J9U4B4"/>
<protein>
    <submittedName>
        <fullName evidence="5">Uncharacterized protein</fullName>
    </submittedName>
</protein>
<dbReference type="GO" id="GO:0004467">
    <property type="term" value="F:long-chain fatty acid-CoA ligase activity"/>
    <property type="evidence" value="ECO:0007669"/>
    <property type="project" value="TreeGrafter"/>
</dbReference>
<keyword evidence="6" id="KW-1185">Reference proteome</keyword>
<dbReference type="Pfam" id="PF13193">
    <property type="entry name" value="AMP-binding_C"/>
    <property type="match status" value="1"/>
</dbReference>
<dbReference type="PANTHER" id="PTHR24096">
    <property type="entry name" value="LONG-CHAIN-FATTY-ACID--COA LIGASE"/>
    <property type="match status" value="1"/>
</dbReference>
<evidence type="ECO:0000259" key="4">
    <source>
        <dbReference type="Pfam" id="PF13193"/>
    </source>
</evidence>
<dbReference type="InterPro" id="IPR025110">
    <property type="entry name" value="AMP-bd_C"/>
</dbReference>
<dbReference type="GO" id="GO:0046949">
    <property type="term" value="P:fatty-acyl-CoA biosynthetic process"/>
    <property type="evidence" value="ECO:0007669"/>
    <property type="project" value="TreeGrafter"/>
</dbReference>